<feature type="compositionally biased region" description="Low complexity" evidence="2">
    <location>
        <begin position="454"/>
        <end position="467"/>
    </location>
</feature>
<keyword evidence="4" id="KW-1185">Reference proteome</keyword>
<feature type="region of interest" description="Disordered" evidence="2">
    <location>
        <begin position="382"/>
        <end position="467"/>
    </location>
</feature>
<accession>A0A150G6J6</accession>
<evidence type="ECO:0000313" key="3">
    <source>
        <dbReference type="EMBL" id="KXZ45393.1"/>
    </source>
</evidence>
<dbReference type="Gene3D" id="1.25.40.10">
    <property type="entry name" value="Tetratricopeptide repeat domain"/>
    <property type="match status" value="2"/>
</dbReference>
<name>A0A150G6J6_GONPE</name>
<keyword evidence="1" id="KW-0802">TPR repeat</keyword>
<dbReference type="PROSITE" id="PS50005">
    <property type="entry name" value="TPR"/>
    <property type="match status" value="1"/>
</dbReference>
<dbReference type="SMART" id="SM00386">
    <property type="entry name" value="HAT"/>
    <property type="match status" value="4"/>
</dbReference>
<dbReference type="SMART" id="SM00028">
    <property type="entry name" value="TPR"/>
    <property type="match status" value="5"/>
</dbReference>
<feature type="compositionally biased region" description="Low complexity" evidence="2">
    <location>
        <begin position="395"/>
        <end position="417"/>
    </location>
</feature>
<dbReference type="AlphaFoldDB" id="A0A150G6J6"/>
<dbReference type="Pfam" id="PF13424">
    <property type="entry name" value="TPR_12"/>
    <property type="match status" value="1"/>
</dbReference>
<dbReference type="InterPro" id="IPR003107">
    <property type="entry name" value="HAT"/>
</dbReference>
<dbReference type="GO" id="GO:0006397">
    <property type="term" value="P:mRNA processing"/>
    <property type="evidence" value="ECO:0007669"/>
    <property type="project" value="InterPro"/>
</dbReference>
<dbReference type="GO" id="GO:0003729">
    <property type="term" value="F:mRNA binding"/>
    <property type="evidence" value="ECO:0007669"/>
    <property type="project" value="InterPro"/>
</dbReference>
<evidence type="ECO:0000313" key="4">
    <source>
        <dbReference type="Proteomes" id="UP000075714"/>
    </source>
</evidence>
<proteinExistence type="predicted"/>
<feature type="compositionally biased region" description="Pro residues" evidence="2">
    <location>
        <begin position="418"/>
        <end position="431"/>
    </location>
</feature>
<dbReference type="InterPro" id="IPR019734">
    <property type="entry name" value="TPR_rpt"/>
</dbReference>
<evidence type="ECO:0000256" key="1">
    <source>
        <dbReference type="PROSITE-ProRule" id="PRU00339"/>
    </source>
</evidence>
<dbReference type="PANTHER" id="PTHR44917">
    <property type="entry name" value="PROTEIN HIGH CHLOROPHYLL FLUORESCENT 107"/>
    <property type="match status" value="1"/>
</dbReference>
<dbReference type="PANTHER" id="PTHR44917:SF1">
    <property type="entry name" value="PROTEIN HIGH CHLOROPHYLL FLUORESCENT 107"/>
    <property type="match status" value="1"/>
</dbReference>
<dbReference type="OrthoDB" id="541719at2759"/>
<organism evidence="3 4">
    <name type="scientific">Gonium pectorale</name>
    <name type="common">Green alga</name>
    <dbReference type="NCBI Taxonomy" id="33097"/>
    <lineage>
        <taxon>Eukaryota</taxon>
        <taxon>Viridiplantae</taxon>
        <taxon>Chlorophyta</taxon>
        <taxon>core chlorophytes</taxon>
        <taxon>Chlorophyceae</taxon>
        <taxon>CS clade</taxon>
        <taxon>Chlamydomonadales</taxon>
        <taxon>Volvocaceae</taxon>
        <taxon>Gonium</taxon>
    </lineage>
</organism>
<evidence type="ECO:0000256" key="2">
    <source>
        <dbReference type="SAM" id="MobiDB-lite"/>
    </source>
</evidence>
<dbReference type="STRING" id="33097.A0A150G6J6"/>
<dbReference type="GO" id="GO:0006417">
    <property type="term" value="P:regulation of translation"/>
    <property type="evidence" value="ECO:0007669"/>
    <property type="project" value="TreeGrafter"/>
</dbReference>
<dbReference type="EMBL" id="LSYV01000056">
    <property type="protein sequence ID" value="KXZ45393.1"/>
    <property type="molecule type" value="Genomic_DNA"/>
</dbReference>
<dbReference type="SUPFAM" id="SSF48452">
    <property type="entry name" value="TPR-like"/>
    <property type="match status" value="1"/>
</dbReference>
<reference evidence="4" key="1">
    <citation type="journal article" date="2016" name="Nat. Commun.">
        <title>The Gonium pectorale genome demonstrates co-option of cell cycle regulation during the evolution of multicellularity.</title>
        <authorList>
            <person name="Hanschen E.R."/>
            <person name="Marriage T.N."/>
            <person name="Ferris P.J."/>
            <person name="Hamaji T."/>
            <person name="Toyoda A."/>
            <person name="Fujiyama A."/>
            <person name="Neme R."/>
            <person name="Noguchi H."/>
            <person name="Minakuchi Y."/>
            <person name="Suzuki M."/>
            <person name="Kawai-Toyooka H."/>
            <person name="Smith D.R."/>
            <person name="Sparks H."/>
            <person name="Anderson J."/>
            <person name="Bakaric R."/>
            <person name="Luria V."/>
            <person name="Karger A."/>
            <person name="Kirschner M.W."/>
            <person name="Durand P.M."/>
            <person name="Michod R.E."/>
            <person name="Nozaki H."/>
            <person name="Olson B.J."/>
        </authorList>
    </citation>
    <scope>NUCLEOTIDE SEQUENCE [LARGE SCALE GENOMIC DNA]</scope>
    <source>
        <strain evidence="4">NIES-2863</strain>
    </source>
</reference>
<feature type="region of interest" description="Disordered" evidence="2">
    <location>
        <begin position="323"/>
        <end position="345"/>
    </location>
</feature>
<dbReference type="GO" id="GO:0003727">
    <property type="term" value="F:single-stranded RNA binding"/>
    <property type="evidence" value="ECO:0007669"/>
    <property type="project" value="TreeGrafter"/>
</dbReference>
<dbReference type="InterPro" id="IPR011990">
    <property type="entry name" value="TPR-like_helical_dom_sf"/>
</dbReference>
<dbReference type="Proteomes" id="UP000075714">
    <property type="component" value="Unassembled WGS sequence"/>
</dbReference>
<gene>
    <name evidence="3" type="ORF">GPECTOR_55g299</name>
</gene>
<dbReference type="Pfam" id="PF13432">
    <property type="entry name" value="TPR_16"/>
    <property type="match status" value="1"/>
</dbReference>
<protein>
    <submittedName>
        <fullName evidence="3">Uncharacterized protein</fullName>
    </submittedName>
</protein>
<dbReference type="InterPro" id="IPR044624">
    <property type="entry name" value="Mbb1-like"/>
</dbReference>
<feature type="repeat" description="TPR" evidence="1">
    <location>
        <begin position="215"/>
        <end position="248"/>
    </location>
</feature>
<sequence length="467" mass="49685">MSTCCWLVAVTQARDGLARSTLDAAERKELLKAAEDGLRRCLALDPSDPRTYVVLGKTLLQQRRYDEARQLYQNGCANTGNTNPYIWSAWGWLEAQAGNPDRARKLYDAALVVDGSHACAWHKWGMLEKGQGNYTRARDLWMQGIQRCRRKPQSQNAYLYCALGCMAAQLGRLGEARAWFEEGTRTAEGAASVALWQLVPRRAVVGRTRAAPAVVFVFHAWGSLEYRCGNVSTARELFKAAVRVDPKNETTWATWVAMESELGNVERADELRIRQAEQQWEFVVPPGFTTRPTPGILDTLARFFSVRGFGGGAGAAAPAASAGAAVAGGGGGGGAAAGSGSAAAASPLPIGADDVPLRLQDLERAFESGDMSMLPNFVSEDDDVEASLRRPPRGPTAAGGPPSAAAPTGSTAADGPAPSRPPLPPTPPPLRPDSSRDVDLAPRPVVSRSRRRTANASAGSSAASSMD</sequence>
<feature type="compositionally biased region" description="Gly residues" evidence="2">
    <location>
        <begin position="326"/>
        <end position="337"/>
    </location>
</feature>
<comment type="caution">
    <text evidence="3">The sequence shown here is derived from an EMBL/GenBank/DDBJ whole genome shotgun (WGS) entry which is preliminary data.</text>
</comment>